<dbReference type="PANTHER" id="PTHR43619">
    <property type="entry name" value="S-ADENOSYL-L-METHIONINE-DEPENDENT METHYLTRANSFERASE YKTD-RELATED"/>
    <property type="match status" value="1"/>
</dbReference>
<evidence type="ECO:0000256" key="1">
    <source>
        <dbReference type="ARBA" id="ARBA00003907"/>
    </source>
</evidence>
<keyword evidence="4 8" id="KW-0808">Transferase</keyword>
<dbReference type="EMBL" id="MVHG01000020">
    <property type="protein sequence ID" value="ORA15779.1"/>
    <property type="molecule type" value="Genomic_DNA"/>
</dbReference>
<dbReference type="Proteomes" id="UP000192707">
    <property type="component" value="Unassembled WGS sequence"/>
</dbReference>
<feature type="compositionally biased region" description="Pro residues" evidence="7">
    <location>
        <begin position="282"/>
        <end position="292"/>
    </location>
</feature>
<proteinExistence type="inferred from homology"/>
<organism evidence="8 9">
    <name type="scientific">Mycobacterium arosiense ATCC BAA-1401 = DSM 45069</name>
    <dbReference type="NCBI Taxonomy" id="1265311"/>
    <lineage>
        <taxon>Bacteria</taxon>
        <taxon>Bacillati</taxon>
        <taxon>Actinomycetota</taxon>
        <taxon>Actinomycetes</taxon>
        <taxon>Mycobacteriales</taxon>
        <taxon>Mycobacteriaceae</taxon>
        <taxon>Mycobacterium</taxon>
        <taxon>Mycobacterium avium complex (MAC)</taxon>
    </lineage>
</organism>
<accession>A0A1W9ZI09</accession>
<dbReference type="GO" id="GO:0008168">
    <property type="term" value="F:methyltransferase activity"/>
    <property type="evidence" value="ECO:0007669"/>
    <property type="project" value="UniProtKB-UniRule"/>
</dbReference>
<dbReference type="EC" id="2.1.1.-" evidence="6"/>
<dbReference type="NCBIfam" id="TIGR00027">
    <property type="entry name" value="mthyl_TIGR00027"/>
    <property type="match status" value="1"/>
</dbReference>
<dbReference type="Pfam" id="PF04072">
    <property type="entry name" value="LCM"/>
    <property type="match status" value="1"/>
</dbReference>
<dbReference type="Gene3D" id="3.40.50.150">
    <property type="entry name" value="Vaccinia Virus protein VP39"/>
    <property type="match status" value="1"/>
</dbReference>
<dbReference type="PANTHER" id="PTHR43619:SF2">
    <property type="entry name" value="S-ADENOSYL-L-METHIONINE-DEPENDENT METHYLTRANSFERASES SUPERFAMILY PROTEIN"/>
    <property type="match status" value="1"/>
</dbReference>
<comment type="caution">
    <text evidence="8">The sequence shown here is derived from an EMBL/GenBank/DDBJ whole genome shotgun (WGS) entry which is preliminary data.</text>
</comment>
<evidence type="ECO:0000256" key="5">
    <source>
        <dbReference type="ARBA" id="ARBA00022691"/>
    </source>
</evidence>
<dbReference type="InterPro" id="IPR007213">
    <property type="entry name" value="Ppm1/Ppm2/Tcmp"/>
</dbReference>
<gene>
    <name evidence="8" type="ORF">BST14_11230</name>
</gene>
<evidence type="ECO:0000256" key="7">
    <source>
        <dbReference type="SAM" id="MobiDB-lite"/>
    </source>
</evidence>
<keyword evidence="9" id="KW-1185">Reference proteome</keyword>
<evidence type="ECO:0000313" key="9">
    <source>
        <dbReference type="Proteomes" id="UP000192707"/>
    </source>
</evidence>
<reference evidence="8 9" key="1">
    <citation type="submission" date="2016-12" db="EMBL/GenBank/DDBJ databases">
        <title>The new phylogeny of genus Mycobacterium.</title>
        <authorList>
            <person name="Tortoli E."/>
            <person name="Trovato A."/>
            <person name="Cirillo D.M."/>
        </authorList>
    </citation>
    <scope>NUCLEOTIDE SEQUENCE [LARGE SCALE GENOMIC DNA]</scope>
    <source>
        <strain evidence="8 9">DSM 45069</strain>
    </source>
</reference>
<dbReference type="InterPro" id="IPR011610">
    <property type="entry name" value="SAM_mthyl_Trfase_ML2640-like"/>
</dbReference>
<keyword evidence="3 6" id="KW-0489">Methyltransferase</keyword>
<dbReference type="InterPro" id="IPR029063">
    <property type="entry name" value="SAM-dependent_MTases_sf"/>
</dbReference>
<dbReference type="AlphaFoldDB" id="A0A1W9ZI09"/>
<sequence>MPGPGHTITHVSDTARWTALHRATESARPDALFSDPLAARLAGEQGRAIVAGVPWTDRSGWWLVARTKLIDDAIADAVAHGCDRVLNLAAGLDTRPYRLDLPPDLTWVEADLPKLLAEKTQTLADQTPSCRLNRIAVDLADPQARDAFFDEALAGATKAFVLTEGLSMYLEASDVAALSGAIKRPEVTWWMIDFAFPGLKVRINKNVAGISENAPFKFAPENGLAFFEDLGWQTVEAEAVLMAARRFRRLPIWMRPLAWRRADLRSPGGKPSSAVALLTHPGVPPTRPESSR</sequence>
<dbReference type="GO" id="GO:0032259">
    <property type="term" value="P:methylation"/>
    <property type="evidence" value="ECO:0007669"/>
    <property type="project" value="UniProtKB-KW"/>
</dbReference>
<dbReference type="OrthoDB" id="9806164at2"/>
<protein>
    <recommendedName>
        <fullName evidence="6">S-adenosyl-L-methionine-dependent methyltransferase</fullName>
        <ecNumber evidence="6">2.1.1.-</ecNumber>
    </recommendedName>
</protein>
<comment type="function">
    <text evidence="1 6">Exhibits S-adenosyl-L-methionine-dependent methyltransferase activity.</text>
</comment>
<evidence type="ECO:0000313" key="8">
    <source>
        <dbReference type="EMBL" id="ORA15779.1"/>
    </source>
</evidence>
<keyword evidence="5 6" id="KW-0949">S-adenosyl-L-methionine</keyword>
<comment type="similarity">
    <text evidence="2 6">Belongs to the UPF0677 family.</text>
</comment>
<feature type="region of interest" description="Disordered" evidence="7">
    <location>
        <begin position="265"/>
        <end position="292"/>
    </location>
</feature>
<dbReference type="SUPFAM" id="SSF53335">
    <property type="entry name" value="S-adenosyl-L-methionine-dependent methyltransferases"/>
    <property type="match status" value="1"/>
</dbReference>
<evidence type="ECO:0000256" key="2">
    <source>
        <dbReference type="ARBA" id="ARBA00008138"/>
    </source>
</evidence>
<evidence type="ECO:0000256" key="3">
    <source>
        <dbReference type="ARBA" id="ARBA00022603"/>
    </source>
</evidence>
<evidence type="ECO:0000256" key="4">
    <source>
        <dbReference type="ARBA" id="ARBA00022679"/>
    </source>
</evidence>
<dbReference type="RefSeq" id="WP_083064579.1">
    <property type="nucleotide sequence ID" value="NZ_MVHG01000020.1"/>
</dbReference>
<evidence type="ECO:0000256" key="6">
    <source>
        <dbReference type="RuleBase" id="RU362030"/>
    </source>
</evidence>
<name>A0A1W9ZI09_MYCAI</name>